<gene>
    <name evidence="1" type="ORF">BD809_10972</name>
</gene>
<comment type="caution">
    <text evidence="1">The sequence shown here is derived from an EMBL/GenBank/DDBJ whole genome shotgun (WGS) entry which is preliminary data.</text>
</comment>
<sequence length="173" mass="19385">MAKSRSNVTEVVNSNVYDNNNKEIAAANVKAVLYELRDSFFNLIDDRLKSMKYDGNTTLQTHLNSIVGAIPVYGTVYNIQIGNSPVSYTVGGIISSAKIIANSGNDTLIEVNFKQNIYNRRLIPTLNYTASDWNNHNDVCYPVIRRISGTRIHVAFREVSGNHQRLHLEIIAI</sequence>
<accession>A0A5S5BZJ5</accession>
<dbReference type="Proteomes" id="UP000324376">
    <property type="component" value="Unassembled WGS sequence"/>
</dbReference>
<dbReference type="OrthoDB" id="9861940at2"/>
<dbReference type="AlphaFoldDB" id="A0A5S5BZJ5"/>
<evidence type="ECO:0000313" key="1">
    <source>
        <dbReference type="EMBL" id="TYP71490.1"/>
    </source>
</evidence>
<proteinExistence type="predicted"/>
<evidence type="ECO:0000313" key="2">
    <source>
        <dbReference type="Proteomes" id="UP000324376"/>
    </source>
</evidence>
<name>A0A5S5BZJ5_9FLAO</name>
<organism evidence="1 2">
    <name type="scientific">Aquimarina intermedia</name>
    <dbReference type="NCBI Taxonomy" id="350814"/>
    <lineage>
        <taxon>Bacteria</taxon>
        <taxon>Pseudomonadati</taxon>
        <taxon>Bacteroidota</taxon>
        <taxon>Flavobacteriia</taxon>
        <taxon>Flavobacteriales</taxon>
        <taxon>Flavobacteriaceae</taxon>
        <taxon>Aquimarina</taxon>
    </lineage>
</organism>
<dbReference type="EMBL" id="VNHU01000009">
    <property type="protein sequence ID" value="TYP71490.1"/>
    <property type="molecule type" value="Genomic_DNA"/>
</dbReference>
<protein>
    <submittedName>
        <fullName evidence="1">Uncharacterized protein</fullName>
    </submittedName>
</protein>
<reference evidence="1 2" key="1">
    <citation type="submission" date="2019-07" db="EMBL/GenBank/DDBJ databases">
        <title>Genomic Encyclopedia of Archaeal and Bacterial Type Strains, Phase II (KMG-II): from individual species to whole genera.</title>
        <authorList>
            <person name="Goeker M."/>
        </authorList>
    </citation>
    <scope>NUCLEOTIDE SEQUENCE [LARGE SCALE GENOMIC DNA]</scope>
    <source>
        <strain evidence="1 2">DSM 17527</strain>
    </source>
</reference>
<keyword evidence="2" id="KW-1185">Reference proteome</keyword>
<dbReference type="RefSeq" id="WP_148783385.1">
    <property type="nucleotide sequence ID" value="NZ_VNHU01000009.1"/>
</dbReference>